<keyword evidence="4 10" id="KW-0028">Amino-acid biosynthesis</keyword>
<keyword evidence="5 10" id="KW-0220">Diaminopimelate biosynthesis</keyword>
<evidence type="ECO:0000256" key="1">
    <source>
        <dbReference type="ARBA" id="ARBA00003294"/>
    </source>
</evidence>
<feature type="active site" description="Proton donor/acceptor" evidence="10 12">
    <location>
        <position position="142"/>
    </location>
</feature>
<dbReference type="RefSeq" id="WP_002554343.1">
    <property type="nucleotide sequence ID" value="NZ_CP008742.1"/>
</dbReference>
<dbReference type="EMBL" id="CP008742">
    <property type="protein sequence ID" value="ARD11655.1"/>
    <property type="molecule type" value="Genomic_DNA"/>
</dbReference>
<evidence type="ECO:0000256" key="3">
    <source>
        <dbReference type="ARBA" id="ARBA00012086"/>
    </source>
</evidence>
<dbReference type="CDD" id="cd00408">
    <property type="entry name" value="DHDPS-like"/>
    <property type="match status" value="1"/>
</dbReference>
<comment type="caution">
    <text evidence="10">Was originally thought to be a dihydrodipicolinate synthase (DHDPS), catalyzing the condensation of (S)-aspartate-beta-semialdehyde [(S)-ASA] and pyruvate to dihydrodipicolinate (DHDP). However, it was shown in E.coli that the product of the enzymatic reaction is not dihydrodipicolinate but in fact (4S)-4-hydroxy-2,3,4,5-tetrahydro-(2S)-dipicolinic acid (HTPA), and that the consecutive dehydration reaction leading to DHDP is not spontaneous but catalyzed by DapB.</text>
</comment>
<feature type="binding site" evidence="10 13">
    <location>
        <position position="212"/>
    </location>
    <ligand>
        <name>pyruvate</name>
        <dbReference type="ChEBI" id="CHEBI:15361"/>
    </ligand>
</feature>
<reference evidence="14 15" key="1">
    <citation type="journal article" date="2010" name="Environ. Microbiol.">
        <title>Annotation and overview of the Pseudomonas savastanoi pv. savastanoi NCPPB 3335 draft genome reveals the virulence gene complement of a tumour-inducing pathogen of woody hosts.</title>
        <authorList>
            <person name="Rodriguez-Palenzuela P."/>
            <person name="Matas I.M."/>
            <person name="Murillo J."/>
            <person name="Lopez-Solanilla E."/>
            <person name="Bardaji L."/>
            <person name="Perez-Martinez I."/>
            <person name="Rodriguez-Moskera M.E."/>
            <person name="Penyalver R."/>
            <person name="Lopez M.M."/>
            <person name="Quesada J.M."/>
            <person name="Biehl B.S."/>
            <person name="Perna N.T."/>
            <person name="Glasner J.D."/>
            <person name="Cabot E.L."/>
            <person name="Neeno-Eckwall E."/>
            <person name="Ramos C."/>
        </authorList>
    </citation>
    <scope>NUCLEOTIDE SEQUENCE [LARGE SCALE GENOMIC DNA]</scope>
    <source>
        <strain evidence="14 15">NCPPB 3335</strain>
    </source>
</reference>
<dbReference type="InterPro" id="IPR002220">
    <property type="entry name" value="DapA-like"/>
</dbReference>
<organism evidence="14 15">
    <name type="scientific">Pseudomonas savastanoi pv. savastanoi NCPPB 3335</name>
    <dbReference type="NCBI Taxonomy" id="693985"/>
    <lineage>
        <taxon>Bacteria</taxon>
        <taxon>Pseudomonadati</taxon>
        <taxon>Pseudomonadota</taxon>
        <taxon>Gammaproteobacteria</taxon>
        <taxon>Pseudomonadales</taxon>
        <taxon>Pseudomonadaceae</taxon>
        <taxon>Pseudomonas</taxon>
    </lineage>
</organism>
<dbReference type="GO" id="GO:0005737">
    <property type="term" value="C:cytoplasm"/>
    <property type="evidence" value="ECO:0007669"/>
    <property type="project" value="UniProtKB-SubCell"/>
</dbReference>
<dbReference type="EC" id="4.3.3.7" evidence="3 10"/>
<dbReference type="PRINTS" id="PR00146">
    <property type="entry name" value="DHPICSNTHASE"/>
</dbReference>
<keyword evidence="7 10" id="KW-0456">Lyase</keyword>
<dbReference type="HAMAP" id="MF_00418">
    <property type="entry name" value="DapA"/>
    <property type="match status" value="1"/>
</dbReference>
<dbReference type="InterPro" id="IPR020625">
    <property type="entry name" value="Schiff_base-form_aldolases_AS"/>
</dbReference>
<dbReference type="PANTHER" id="PTHR42849">
    <property type="entry name" value="N-ACETYLNEURAMINATE LYASE"/>
    <property type="match status" value="1"/>
</dbReference>
<comment type="function">
    <text evidence="1 10">Catalyzes the condensation of (S)-aspartate-beta-semialdehyde [(S)-ASA] and pyruvate to 4-hydroxy-tetrahydrodipicolinate (HTPA).</text>
</comment>
<dbReference type="Gene3D" id="3.20.20.70">
    <property type="entry name" value="Aldolase class I"/>
    <property type="match status" value="1"/>
</dbReference>
<dbReference type="PROSITE" id="PS00666">
    <property type="entry name" value="DHDPS_2"/>
    <property type="match status" value="1"/>
</dbReference>
<evidence type="ECO:0000313" key="15">
    <source>
        <dbReference type="Proteomes" id="UP000005729"/>
    </source>
</evidence>
<dbReference type="KEGG" id="psav:PSA3335_11605"/>
<evidence type="ECO:0000313" key="14">
    <source>
        <dbReference type="EMBL" id="ARD11655.1"/>
    </source>
</evidence>
<protein>
    <recommendedName>
        <fullName evidence="3 10">4-hydroxy-tetrahydrodipicolinate synthase</fullName>
        <shortName evidence="10">HTPA synthase</shortName>
        <ecNumber evidence="3 10">4.3.3.7</ecNumber>
    </recommendedName>
</protein>
<dbReference type="AlphaFoldDB" id="A0ABC8BBP0"/>
<dbReference type="NCBIfam" id="TIGR00674">
    <property type="entry name" value="dapA"/>
    <property type="match status" value="1"/>
</dbReference>
<evidence type="ECO:0000256" key="11">
    <source>
        <dbReference type="PIRNR" id="PIRNR001365"/>
    </source>
</evidence>
<evidence type="ECO:0000256" key="10">
    <source>
        <dbReference type="HAMAP-Rule" id="MF_00418"/>
    </source>
</evidence>
<evidence type="ECO:0000256" key="4">
    <source>
        <dbReference type="ARBA" id="ARBA00022605"/>
    </source>
</evidence>
<dbReference type="SUPFAM" id="SSF51569">
    <property type="entry name" value="Aldolase"/>
    <property type="match status" value="1"/>
</dbReference>
<evidence type="ECO:0000256" key="12">
    <source>
        <dbReference type="PIRSR" id="PIRSR001365-1"/>
    </source>
</evidence>
<comment type="pathway">
    <text evidence="2 10">Amino-acid biosynthesis; L-lysine biosynthesis via DAP pathway; (S)-tetrahydrodipicolinate from L-aspartate: step 3/4.</text>
</comment>
<evidence type="ECO:0000256" key="5">
    <source>
        <dbReference type="ARBA" id="ARBA00022915"/>
    </source>
</evidence>
<dbReference type="Pfam" id="PF00701">
    <property type="entry name" value="DHDPS"/>
    <property type="match status" value="1"/>
</dbReference>
<dbReference type="GO" id="GO:0008840">
    <property type="term" value="F:4-hydroxy-tetrahydrodipicolinate synthase activity"/>
    <property type="evidence" value="ECO:0007669"/>
    <property type="project" value="UniProtKB-UniRule"/>
</dbReference>
<dbReference type="GO" id="GO:0019877">
    <property type="term" value="P:diaminopimelate biosynthetic process"/>
    <property type="evidence" value="ECO:0007669"/>
    <property type="project" value="UniProtKB-UniRule"/>
</dbReference>
<dbReference type="PANTHER" id="PTHR42849:SF1">
    <property type="entry name" value="N-ACETYLNEURAMINATE LYASE"/>
    <property type="match status" value="1"/>
</dbReference>
<dbReference type="SMART" id="SM01130">
    <property type="entry name" value="DHDPS"/>
    <property type="match status" value="1"/>
</dbReference>
<comment type="catalytic activity">
    <reaction evidence="9 10">
        <text>L-aspartate 4-semialdehyde + pyruvate = (2S,4S)-4-hydroxy-2,3,4,5-tetrahydrodipicolinate + H2O + H(+)</text>
        <dbReference type="Rhea" id="RHEA:34171"/>
        <dbReference type="ChEBI" id="CHEBI:15361"/>
        <dbReference type="ChEBI" id="CHEBI:15377"/>
        <dbReference type="ChEBI" id="CHEBI:15378"/>
        <dbReference type="ChEBI" id="CHEBI:67139"/>
        <dbReference type="ChEBI" id="CHEBI:537519"/>
        <dbReference type="EC" id="4.3.3.7"/>
    </reaction>
</comment>
<feature type="active site" description="Schiff-base intermediate with substrate" evidence="10 12">
    <location>
        <position position="170"/>
    </location>
</feature>
<keyword evidence="10" id="KW-0963">Cytoplasm</keyword>
<comment type="subcellular location">
    <subcellularLocation>
        <location evidence="10">Cytoplasm</location>
    </subcellularLocation>
</comment>
<dbReference type="Proteomes" id="UP000005729">
    <property type="component" value="Chromosome"/>
</dbReference>
<dbReference type="InterPro" id="IPR013785">
    <property type="entry name" value="Aldolase_TIM"/>
</dbReference>
<dbReference type="GO" id="GO:0009089">
    <property type="term" value="P:lysine biosynthetic process via diaminopimelate"/>
    <property type="evidence" value="ECO:0007669"/>
    <property type="project" value="UniProtKB-UniRule"/>
</dbReference>
<evidence type="ECO:0000256" key="9">
    <source>
        <dbReference type="ARBA" id="ARBA00047836"/>
    </source>
</evidence>
<dbReference type="InterPro" id="IPR005263">
    <property type="entry name" value="DapA"/>
</dbReference>
<evidence type="ECO:0000256" key="8">
    <source>
        <dbReference type="ARBA" id="ARBA00023270"/>
    </source>
</evidence>
<keyword evidence="6 10" id="KW-0457">Lysine biosynthesis</keyword>
<dbReference type="PIRSF" id="PIRSF001365">
    <property type="entry name" value="DHDPS"/>
    <property type="match status" value="1"/>
</dbReference>
<name>A0ABC8BBP0_PSESS</name>
<evidence type="ECO:0000256" key="13">
    <source>
        <dbReference type="PIRSR" id="PIRSR001365-2"/>
    </source>
</evidence>
<evidence type="ECO:0000256" key="7">
    <source>
        <dbReference type="ARBA" id="ARBA00023239"/>
    </source>
</evidence>
<keyword evidence="8 10" id="KW-0704">Schiff base</keyword>
<sequence length="300" mass="32074">MQFRGIIPALVTPFTADQQLDEQALRNLIENLLNAGVHGLFVLGTNGEFFTLSESEKLKIARITVEAVAGRVPVVVGTGAFATHEVIEMNKKMIDVGADALSIITPYFNAISQSELIKHYTAIADAAELPSCRAAELPLMMYNIPAKTGMSIGIGAVATLSQHPQIKGIKDSAGNFDALVQMMQYRSDDFAVFAGTDSLIYWNLLAGGDGAIAATANAVPEVVMSIWNNFQSGNHEAARAAQEALRPLRDAFALGTMPVVLKTATQLLNVPVGPCRAPVQPLDAAALEKLQKLLAVYRQA</sequence>
<comment type="caution">
    <text evidence="10">Lacks conserved residue(s) required for the propagation of feature annotation.</text>
</comment>
<comment type="subunit">
    <text evidence="10">Homodimer.</text>
</comment>
<accession>A0ABC8BBP0</accession>
<feature type="site" description="Part of a proton relay during catalysis" evidence="10">
    <location>
        <position position="45"/>
    </location>
</feature>
<proteinExistence type="inferred from homology"/>
<gene>
    <name evidence="10" type="primary">dapA</name>
    <name evidence="14" type="ORF">PSA3335_11605</name>
</gene>
<evidence type="ECO:0000256" key="2">
    <source>
        <dbReference type="ARBA" id="ARBA00005120"/>
    </source>
</evidence>
<comment type="similarity">
    <text evidence="10 11">Belongs to the DapA family.</text>
</comment>
<evidence type="ECO:0000256" key="6">
    <source>
        <dbReference type="ARBA" id="ARBA00023154"/>
    </source>
</evidence>